<dbReference type="PATRIC" id="fig|1297617.4.peg.655"/>
<feature type="transmembrane region" description="Helical" evidence="7">
    <location>
        <begin position="90"/>
        <end position="113"/>
    </location>
</feature>
<protein>
    <submittedName>
        <fullName evidence="8">Multi antimicrobial extrusion protein (Na(+)/drug antiporter)</fullName>
    </submittedName>
</protein>
<evidence type="ECO:0000313" key="8">
    <source>
        <dbReference type="EMBL" id="ALP93043.1"/>
    </source>
</evidence>
<dbReference type="PANTHER" id="PTHR43549">
    <property type="entry name" value="MULTIDRUG RESISTANCE PROTEIN YPNP-RELATED"/>
    <property type="match status" value="1"/>
</dbReference>
<keyword evidence="5 7" id="KW-1133">Transmembrane helix</keyword>
<dbReference type="PIRSF" id="PIRSF006603">
    <property type="entry name" value="DinF"/>
    <property type="match status" value="1"/>
</dbReference>
<dbReference type="eggNOG" id="COG0534">
    <property type="taxonomic scope" value="Bacteria"/>
</dbReference>
<dbReference type="InterPro" id="IPR002528">
    <property type="entry name" value="MATE_fam"/>
</dbReference>
<feature type="transmembrane region" description="Helical" evidence="7">
    <location>
        <begin position="314"/>
        <end position="334"/>
    </location>
</feature>
<sequence length="489" mass="52994">MIAARPEFSRARPGQPGRVYAVCRRRKELFAALHNQITEGAILKPLLSFFFPILLGTFFQQLYNTVDAIIVGNFVGTAALGAVGGPTAVLINFLVNLFVGLSSGATVVIAQYYGARQGEDLREAVHTGIALSLAAGVVITGVGIALSGPVLRMMGTPEDVMGYALTYLRVYFCGTMASFIYNMGSSILRAIGDTKRPLYFLIAACLTNIVLDLFFVVVLDMAVFGVGLATVLSQVVSAVLVAVSLLQPGTVYCVDLRAIRFHPDKLKSILRIGLPAGIQSNMYTISNMVLQSCINSFGTVTVAAWTAFGKVDGFYWMVSGAFGVSITTFVSQNFGARKYDRLKKGVMVCLGVTFGVTALISLLFCGAAPILLRMFTSDSAVIALGRHVMWFTVPFYVTFVCIEIFSGAVRGTGDSLKPMLLTCSGVCVLRVLWVLLVLPHRNVLETVLVSYPISWSVTSILYIIYYARGNWLRRGIQKAGHEMPEALKQ</sequence>
<feature type="transmembrane region" description="Helical" evidence="7">
    <location>
        <begin position="125"/>
        <end position="148"/>
    </location>
</feature>
<dbReference type="Proteomes" id="UP000064844">
    <property type="component" value="Chromosome"/>
</dbReference>
<dbReference type="CDD" id="cd13138">
    <property type="entry name" value="MATE_yoeA_like"/>
    <property type="match status" value="1"/>
</dbReference>
<dbReference type="GO" id="GO:0042910">
    <property type="term" value="F:xenobiotic transmembrane transporter activity"/>
    <property type="evidence" value="ECO:0007669"/>
    <property type="project" value="InterPro"/>
</dbReference>
<gene>
    <name evidence="8" type="ORF">IB211_00648c</name>
</gene>
<dbReference type="KEGG" id="ibu:IB211_00648c"/>
<dbReference type="STRING" id="1297617.IB211_00648c"/>
<dbReference type="AlphaFoldDB" id="A0A0S2W101"/>
<feature type="transmembrane region" description="Helical" evidence="7">
    <location>
        <begin position="346"/>
        <end position="375"/>
    </location>
</feature>
<feature type="transmembrane region" description="Helical" evidence="7">
    <location>
        <begin position="198"/>
        <end position="218"/>
    </location>
</feature>
<feature type="transmembrane region" description="Helical" evidence="7">
    <location>
        <begin position="66"/>
        <end position="84"/>
    </location>
</feature>
<reference evidence="8 9" key="1">
    <citation type="journal article" date="2015" name="Nat. Commun.">
        <title>Production of butyrate from lysine and the Amadori product fructoselysine by a human gut commensal.</title>
        <authorList>
            <person name="Bui T.P."/>
            <person name="Ritari J."/>
            <person name="Boeren S."/>
            <person name="de Waard P."/>
            <person name="Plugge C.M."/>
            <person name="de Vos W.M."/>
        </authorList>
    </citation>
    <scope>NUCLEOTIDE SEQUENCE [LARGE SCALE GENOMIC DNA]</scope>
    <source>
        <strain evidence="8 9">AF211</strain>
    </source>
</reference>
<feature type="transmembrane region" description="Helical" evidence="7">
    <location>
        <begin position="448"/>
        <end position="467"/>
    </location>
</feature>
<evidence type="ECO:0000256" key="2">
    <source>
        <dbReference type="ARBA" id="ARBA00022448"/>
    </source>
</evidence>
<evidence type="ECO:0000256" key="7">
    <source>
        <dbReference type="SAM" id="Phobius"/>
    </source>
</evidence>
<reference evidence="9" key="2">
    <citation type="submission" date="2015-04" db="EMBL/GenBank/DDBJ databases">
        <title>A butyrogenic pathway from the amino acid lysine in a human gut commensal.</title>
        <authorList>
            <person name="de Vos W.M."/>
            <person name="Bui N.T.P."/>
            <person name="Plugge C.M."/>
            <person name="Ritari J."/>
        </authorList>
    </citation>
    <scope>NUCLEOTIDE SEQUENCE [LARGE SCALE GENOMIC DNA]</scope>
    <source>
        <strain evidence="9">AF211</strain>
    </source>
</reference>
<dbReference type="RefSeq" id="WP_082635988.1">
    <property type="nucleotide sequence ID" value="NZ_JBKVOW010000026.1"/>
</dbReference>
<feature type="transmembrane region" description="Helical" evidence="7">
    <location>
        <begin position="224"/>
        <end position="246"/>
    </location>
</feature>
<keyword evidence="3" id="KW-1003">Cell membrane</keyword>
<dbReference type="PANTHER" id="PTHR43549:SF3">
    <property type="entry name" value="MULTIDRUG RESISTANCE PROTEIN YPNP-RELATED"/>
    <property type="match status" value="1"/>
</dbReference>
<organism evidence="8 9">
    <name type="scientific">Intestinimonas butyriciproducens</name>
    <dbReference type="NCBI Taxonomy" id="1297617"/>
    <lineage>
        <taxon>Bacteria</taxon>
        <taxon>Bacillati</taxon>
        <taxon>Bacillota</taxon>
        <taxon>Clostridia</taxon>
        <taxon>Eubacteriales</taxon>
        <taxon>Intestinimonas</taxon>
    </lineage>
</organism>
<dbReference type="GO" id="GO:0015297">
    <property type="term" value="F:antiporter activity"/>
    <property type="evidence" value="ECO:0007669"/>
    <property type="project" value="InterPro"/>
</dbReference>
<feature type="transmembrane region" description="Helical" evidence="7">
    <location>
        <begin position="387"/>
        <end position="406"/>
    </location>
</feature>
<dbReference type="InterPro" id="IPR048279">
    <property type="entry name" value="MdtK-like"/>
</dbReference>
<evidence type="ECO:0000256" key="5">
    <source>
        <dbReference type="ARBA" id="ARBA00022989"/>
    </source>
</evidence>
<name>A0A0S2W101_9FIRM</name>
<dbReference type="NCBIfam" id="TIGR00797">
    <property type="entry name" value="matE"/>
    <property type="match status" value="1"/>
</dbReference>
<feature type="transmembrane region" description="Helical" evidence="7">
    <location>
        <begin position="418"/>
        <end position="436"/>
    </location>
</feature>
<dbReference type="Pfam" id="PF01554">
    <property type="entry name" value="MatE"/>
    <property type="match status" value="2"/>
</dbReference>
<evidence type="ECO:0000256" key="4">
    <source>
        <dbReference type="ARBA" id="ARBA00022692"/>
    </source>
</evidence>
<feature type="transmembrane region" description="Helical" evidence="7">
    <location>
        <begin position="41"/>
        <end position="59"/>
    </location>
</feature>
<comment type="subcellular location">
    <subcellularLocation>
        <location evidence="1">Cell membrane</location>
        <topology evidence="1">Multi-pass membrane protein</topology>
    </subcellularLocation>
</comment>
<evidence type="ECO:0000256" key="1">
    <source>
        <dbReference type="ARBA" id="ARBA00004651"/>
    </source>
</evidence>
<evidence type="ECO:0000256" key="3">
    <source>
        <dbReference type="ARBA" id="ARBA00022475"/>
    </source>
</evidence>
<keyword evidence="9" id="KW-1185">Reference proteome</keyword>
<proteinExistence type="predicted"/>
<evidence type="ECO:0000256" key="6">
    <source>
        <dbReference type="ARBA" id="ARBA00023136"/>
    </source>
</evidence>
<keyword evidence="4 7" id="KW-0812">Transmembrane</keyword>
<dbReference type="GO" id="GO:0005886">
    <property type="term" value="C:plasma membrane"/>
    <property type="evidence" value="ECO:0007669"/>
    <property type="project" value="UniProtKB-SubCell"/>
</dbReference>
<accession>A0A0S2W101</accession>
<dbReference type="InterPro" id="IPR052031">
    <property type="entry name" value="Membrane_Transporter-Flippase"/>
</dbReference>
<keyword evidence="6 7" id="KW-0472">Membrane</keyword>
<feature type="transmembrane region" description="Helical" evidence="7">
    <location>
        <begin position="168"/>
        <end position="191"/>
    </location>
</feature>
<keyword evidence="2" id="KW-0813">Transport</keyword>
<evidence type="ECO:0000313" key="9">
    <source>
        <dbReference type="Proteomes" id="UP000064844"/>
    </source>
</evidence>
<dbReference type="EMBL" id="CP011307">
    <property type="protein sequence ID" value="ALP93043.1"/>
    <property type="molecule type" value="Genomic_DNA"/>
</dbReference>